<sequence length="584" mass="65124">MRRLQNACLILASFFSEGEASPRSGVFVEFGFETGMLETQENSFQKVRKSVERPFVPLGAIQKMGSELFSNADSISKLKFSAKNPIQASFNSANNTILIQNFLPYNLDKVKIKLIDTQGNTHDIGILDALPKQSLMSIPKDIFDSLKGVDLTQAHFEVEVSQLSNTMTQRVFQAIDSINADIFLQYENVSYNPGLYCPNKDCNVEFNKEWAGLYTDLILNMAYVYSTDEWKNAILNAPFEFTNNSSNSEGNDAVPNSQGITSNSQYIVPKEEVIKNFTDTMTIQAHLIKENPQVEGYGAHLSSSSGALAISTNNLLPSNLYSPDYKEIKYALSVILHEYSHTRGYAHNGNMTYPVNGETYDVCATHPNYPNCAKVPAGFVGVTRMVWNDLLQKNALPINYADLKTQQDLLAPSQLATNTLISTISESISAIQSSSKSHKLALVGANFKLGYQQYFNRYFALAYYALVKYNYAKAPMIKQINQIGVGVGAEMLLDFTKSFGIFMGARALYKRYTLLKQSQNTGNIDFVGGINFWGKKSKYSIGVSIPLIPQNLKVSFNHGDIYGNIVLKESASHFNVFFNYGWVF</sequence>
<protein>
    <recommendedName>
        <fullName evidence="3">Outer membrane protein HomA</fullName>
    </recommendedName>
</protein>
<dbReference type="HOGENOM" id="CLU_017994_1_0_7"/>
<organism evidence="1 2">
    <name type="scientific">Helicobacter cetorum (strain ATCC BAA-429 / MIT 00-7128)</name>
    <dbReference type="NCBI Taxonomy" id="182217"/>
    <lineage>
        <taxon>Bacteria</taxon>
        <taxon>Pseudomonadati</taxon>
        <taxon>Campylobacterota</taxon>
        <taxon>Epsilonproteobacteria</taxon>
        <taxon>Campylobacterales</taxon>
        <taxon>Helicobacteraceae</taxon>
        <taxon>Helicobacter</taxon>
    </lineage>
</organism>
<dbReference type="STRING" id="182217.HCW_03175"/>
<evidence type="ECO:0000313" key="2">
    <source>
        <dbReference type="Proteomes" id="UP000005010"/>
    </source>
</evidence>
<evidence type="ECO:0008006" key="3">
    <source>
        <dbReference type="Google" id="ProtNLM"/>
    </source>
</evidence>
<dbReference type="EMBL" id="CP003479">
    <property type="protein sequence ID" value="AFI03916.1"/>
    <property type="molecule type" value="Genomic_DNA"/>
</dbReference>
<gene>
    <name evidence="1" type="ordered locus">HCW_03175</name>
</gene>
<dbReference type="AlphaFoldDB" id="I0ELU7"/>
<name>I0ELU7_HELC0</name>
<proteinExistence type="predicted"/>
<dbReference type="RefSeq" id="WP_014660787.1">
    <property type="nucleotide sequence ID" value="NC_017737.1"/>
</dbReference>
<reference evidence="2" key="1">
    <citation type="submission" date="2012-04" db="EMBL/GenBank/DDBJ databases">
        <title>Complete genome sequence of Helicobacter cetorum strain MIT 00-7128.</title>
        <authorList>
            <person name="Kersulyte D."/>
            <person name="Berg D.E."/>
        </authorList>
    </citation>
    <scope>NUCLEOTIDE SEQUENCE [LARGE SCALE GENOMIC DNA]</scope>
    <source>
        <strain evidence="2">MIT 00-7128</strain>
    </source>
</reference>
<accession>I0ELU7</accession>
<keyword evidence="2" id="KW-1185">Reference proteome</keyword>
<dbReference type="KEGG" id="hce:HCW_03175"/>
<evidence type="ECO:0000313" key="1">
    <source>
        <dbReference type="EMBL" id="AFI03916.1"/>
    </source>
</evidence>
<dbReference type="Proteomes" id="UP000005010">
    <property type="component" value="Chromosome"/>
</dbReference>
<dbReference type="PATRIC" id="fig|182217.3.peg.680"/>